<proteinExistence type="predicted"/>
<feature type="signal peptide" evidence="1">
    <location>
        <begin position="1"/>
        <end position="18"/>
    </location>
</feature>
<accession>A0A3L6DL00</accession>
<sequence>MILRTFDAWFRLVSLVVAVQVNSAKDVGEWDLHQNKKFSVISMYLALMSNGIIRQNNPLWKLKLPLKI</sequence>
<evidence type="ECO:0008006" key="3">
    <source>
        <dbReference type="Google" id="ProtNLM"/>
    </source>
</evidence>
<reference evidence="2" key="1">
    <citation type="journal article" date="2018" name="Nat. Genet.">
        <title>Extensive intraspecific gene order and gene structural variations between Mo17 and other maize genomes.</title>
        <authorList>
            <person name="Sun S."/>
            <person name="Zhou Y."/>
            <person name="Chen J."/>
            <person name="Shi J."/>
            <person name="Zhao H."/>
            <person name="Zhao H."/>
            <person name="Song W."/>
            <person name="Zhang M."/>
            <person name="Cui Y."/>
            <person name="Dong X."/>
            <person name="Liu H."/>
            <person name="Ma X."/>
            <person name="Jiao Y."/>
            <person name="Wang B."/>
            <person name="Wei X."/>
            <person name="Stein J.C."/>
            <person name="Glaubitz J.C."/>
            <person name="Lu F."/>
            <person name="Yu G."/>
            <person name="Liang C."/>
            <person name="Fengler K."/>
            <person name="Li B."/>
            <person name="Rafalski A."/>
            <person name="Schnable P.S."/>
            <person name="Ware D.H."/>
            <person name="Buckler E.S."/>
            <person name="Lai J."/>
        </authorList>
    </citation>
    <scope>NUCLEOTIDE SEQUENCE [LARGE SCALE GENOMIC DNA]</scope>
    <source>
        <tissue evidence="2">Seedling</tissue>
    </source>
</reference>
<dbReference type="EMBL" id="NCVQ01000009">
    <property type="protein sequence ID" value="PWZ09169.1"/>
    <property type="molecule type" value="Genomic_DNA"/>
</dbReference>
<name>A0A3L6DL00_MAIZE</name>
<protein>
    <recommendedName>
        <fullName evidence="3">Secreted protein</fullName>
    </recommendedName>
</protein>
<gene>
    <name evidence="2" type="ORF">Zm00014a_000279</name>
</gene>
<comment type="caution">
    <text evidence="2">The sequence shown here is derived from an EMBL/GenBank/DDBJ whole genome shotgun (WGS) entry which is preliminary data.</text>
</comment>
<keyword evidence="1" id="KW-0732">Signal</keyword>
<evidence type="ECO:0000313" key="2">
    <source>
        <dbReference type="EMBL" id="PWZ09169.1"/>
    </source>
</evidence>
<dbReference type="AlphaFoldDB" id="A0A3L6DL00"/>
<evidence type="ECO:0000256" key="1">
    <source>
        <dbReference type="SAM" id="SignalP"/>
    </source>
</evidence>
<organism evidence="2">
    <name type="scientific">Zea mays</name>
    <name type="common">Maize</name>
    <dbReference type="NCBI Taxonomy" id="4577"/>
    <lineage>
        <taxon>Eukaryota</taxon>
        <taxon>Viridiplantae</taxon>
        <taxon>Streptophyta</taxon>
        <taxon>Embryophyta</taxon>
        <taxon>Tracheophyta</taxon>
        <taxon>Spermatophyta</taxon>
        <taxon>Magnoliopsida</taxon>
        <taxon>Liliopsida</taxon>
        <taxon>Poales</taxon>
        <taxon>Poaceae</taxon>
        <taxon>PACMAD clade</taxon>
        <taxon>Panicoideae</taxon>
        <taxon>Andropogonodae</taxon>
        <taxon>Andropogoneae</taxon>
        <taxon>Tripsacinae</taxon>
        <taxon>Zea</taxon>
    </lineage>
</organism>
<feature type="chain" id="PRO_5018141109" description="Secreted protein" evidence="1">
    <location>
        <begin position="19"/>
        <end position="68"/>
    </location>
</feature>
<dbReference type="Proteomes" id="UP000251960">
    <property type="component" value="Chromosome 8"/>
</dbReference>